<gene>
    <name evidence="3" type="ORF">SG34_032630</name>
</gene>
<dbReference type="Gene3D" id="2.60.40.290">
    <property type="match status" value="2"/>
</dbReference>
<dbReference type="InterPro" id="IPR008965">
    <property type="entry name" value="CBM2/CBM3_carb-bd_dom_sf"/>
</dbReference>
<dbReference type="GO" id="GO:0004553">
    <property type="term" value="F:hydrolase activity, hydrolyzing O-glycosyl compounds"/>
    <property type="evidence" value="ECO:0007669"/>
    <property type="project" value="InterPro"/>
</dbReference>
<proteinExistence type="predicted"/>
<evidence type="ECO:0000313" key="3">
    <source>
        <dbReference type="EMBL" id="WDE08664.1"/>
    </source>
</evidence>
<dbReference type="GO" id="GO:0016788">
    <property type="term" value="F:hydrolase activity, acting on ester bonds"/>
    <property type="evidence" value="ECO:0007669"/>
    <property type="project" value="UniProtKB-ARBA"/>
</dbReference>
<dbReference type="InterPro" id="IPR036514">
    <property type="entry name" value="SGNH_hydro_sf"/>
</dbReference>
<feature type="signal peptide" evidence="1">
    <location>
        <begin position="1"/>
        <end position="24"/>
    </location>
</feature>
<dbReference type="SMART" id="SM00637">
    <property type="entry name" value="CBD_II"/>
    <property type="match status" value="2"/>
</dbReference>
<dbReference type="RefSeq" id="WP_044842458.1">
    <property type="nucleotide sequence ID" value="NZ_CP059734.1"/>
</dbReference>
<dbReference type="Pfam" id="PF00553">
    <property type="entry name" value="CBM_2"/>
    <property type="match status" value="2"/>
</dbReference>
<evidence type="ECO:0000313" key="4">
    <source>
        <dbReference type="Proteomes" id="UP000032352"/>
    </source>
</evidence>
<dbReference type="GO" id="GO:0005975">
    <property type="term" value="P:carbohydrate metabolic process"/>
    <property type="evidence" value="ECO:0007669"/>
    <property type="project" value="InterPro"/>
</dbReference>
<organism evidence="3 4">
    <name type="scientific">Thalassomonas viridans</name>
    <dbReference type="NCBI Taxonomy" id="137584"/>
    <lineage>
        <taxon>Bacteria</taxon>
        <taxon>Pseudomonadati</taxon>
        <taxon>Pseudomonadota</taxon>
        <taxon>Gammaproteobacteria</taxon>
        <taxon>Alteromonadales</taxon>
        <taxon>Colwelliaceae</taxon>
        <taxon>Thalassomonas</taxon>
    </lineage>
</organism>
<feature type="domain" description="CBM2" evidence="2">
    <location>
        <begin position="21"/>
        <end position="128"/>
    </location>
</feature>
<dbReference type="Gene3D" id="3.40.50.1110">
    <property type="entry name" value="SGNH hydrolase"/>
    <property type="match status" value="1"/>
</dbReference>
<dbReference type="AlphaFoldDB" id="A0AAE9Z9M6"/>
<dbReference type="SUPFAM" id="SSF51445">
    <property type="entry name" value="(Trans)glycosidases"/>
    <property type="match status" value="1"/>
</dbReference>
<dbReference type="SUPFAM" id="SSF52266">
    <property type="entry name" value="SGNH hydrolase"/>
    <property type="match status" value="1"/>
</dbReference>
<dbReference type="SUPFAM" id="SSF49384">
    <property type="entry name" value="Carbohydrate-binding domain"/>
    <property type="match status" value="2"/>
</dbReference>
<dbReference type="KEGG" id="tvd:SG34_032630"/>
<reference evidence="3 4" key="2">
    <citation type="journal article" date="2022" name="Mar. Drugs">
        <title>Bioassay-Guided Fractionation Leads to the Detection of Cholic Acid Generated by the Rare Thalassomonas sp.</title>
        <authorList>
            <person name="Pheiffer F."/>
            <person name="Schneider Y.K."/>
            <person name="Hansen E.H."/>
            <person name="Andersen J.H."/>
            <person name="Isaksson J."/>
            <person name="Busche T."/>
            <person name="R C."/>
            <person name="Kalinowski J."/>
            <person name="Zyl L.V."/>
            <person name="Trindade M."/>
        </authorList>
    </citation>
    <scope>NUCLEOTIDE SEQUENCE [LARGE SCALE GENOMIC DNA]</scope>
    <source>
        <strain evidence="3 4">XOM25</strain>
    </source>
</reference>
<evidence type="ECO:0000256" key="1">
    <source>
        <dbReference type="SAM" id="SignalP"/>
    </source>
</evidence>
<dbReference type="GO" id="GO:0030247">
    <property type="term" value="F:polysaccharide binding"/>
    <property type="evidence" value="ECO:0007669"/>
    <property type="project" value="UniProtKB-UniRule"/>
</dbReference>
<dbReference type="InterPro" id="IPR001919">
    <property type="entry name" value="CBD2"/>
</dbReference>
<reference evidence="3 4" key="1">
    <citation type="journal article" date="2015" name="Genome Announc.">
        <title>Draft Genome Sequences of Marine Isolates of Thalassomonas viridans and Thalassomonas actiniarum.</title>
        <authorList>
            <person name="Olonade I."/>
            <person name="van Zyl L.J."/>
            <person name="Trindade M."/>
        </authorList>
    </citation>
    <scope>NUCLEOTIDE SEQUENCE [LARGE SCALE GENOMIC DNA]</scope>
    <source>
        <strain evidence="3 4">XOM25</strain>
    </source>
</reference>
<keyword evidence="1" id="KW-0732">Signal</keyword>
<feature type="chain" id="PRO_5042021036" evidence="1">
    <location>
        <begin position="25"/>
        <end position="996"/>
    </location>
</feature>
<keyword evidence="4" id="KW-1185">Reference proteome</keyword>
<name>A0AAE9Z9M6_9GAMM</name>
<accession>A0AAE9Z9M6</accession>
<sequence length="996" mass="109757">MMMNNITKLSFVMIMAFVSCEVLAAKECEVHMQVQSQWNGGYMAAVVVRNTGDEVIDNWSLDWVWPSDQQITYSWNAAVNQQANNVYAEGTGNFTAIPVGQAQSFGFNIDFSGGEMTPEFINASCSSASSGTDPVLPPTEPSDSTIVASLDNFNMMLGTQTINPGYSFTDDGSLVETAKAIRAMGSNLLKIALSTSQYPELNGQGLEYQFKRIVAEIPEFRQVLAMDFSYYMLWVEDSGSWMDNQGMSEDELTWQYDKIYDLTKYLLTQYNGTGKTFMLGNWEGDWNFIQDADGVRDVNNSVANPQRIQGLIDWLNIRQKAVDDAKASVAHNNVNVLHYVEVNRVADAIAGKARITNTVLPYVNVDLVSYSAYDVTTEERHADFNTMRTELTGALDFIESKLPDKEGIPFNKRVFIGEYGFAESWFSDWGERSGEVQDDLSRNVVKAALDWGTPFVLNWQMYGNEYDSYMGDYKGYWLIDNKNTKKPIYYTFSEFYAQAQAYLVEYQNAYNRLPSEEEYRVKALSLLEADTETAPLPVEPPPSVQGSCEAVYSVQSDWGNGMMANVAIRNTGDTAVSDWQVQWTWPENHQIVNQWNEAVEQSGQLVSVDSQTVIPAGETRAFGFIANYSGDNFFPEVQVSCTSGKEGGNSPDDDAGHSVKLWFVGDSITYGMASLPHSSQGFRSQIWQNMLDAGNGASNFPLTVTDNAEIVQFSYAGNPLTSVGTVSGPSGEGDLSLRSGNYWHSGIPGATISDQLCFLDPKGHSVANGYNFDSCSAAIANFNGLLAPSCRESADSNGWLENPNCTLMQSISPDDALVIPLQLGTNDITFLSSSGAIDCRYQPTDASQTAQRLDQVVSSLLSAEDFADDSTLLGKIYNRLKAMGVAHERIAFVVSMIPKRTSLDGQDPDNHCTDYYNARLNAHVQALASSLNIVWADQGNIVPMGDSVHPSTAEHKVMACNLLYGYNLAFAEDFICPVPAGMPDNGLLNAIERVSN</sequence>
<feature type="domain" description="CBM2" evidence="2">
    <location>
        <begin position="541"/>
        <end position="644"/>
    </location>
</feature>
<dbReference type="InterPro" id="IPR012291">
    <property type="entry name" value="CBM2_carb-bd_dom_sf"/>
</dbReference>
<dbReference type="EMBL" id="CP059734">
    <property type="protein sequence ID" value="WDE08664.1"/>
    <property type="molecule type" value="Genomic_DNA"/>
</dbReference>
<protein>
    <submittedName>
        <fullName evidence="3">Cellulose binding domain-containing protein</fullName>
    </submittedName>
</protein>
<dbReference type="PROSITE" id="PS51173">
    <property type="entry name" value="CBM2"/>
    <property type="match status" value="2"/>
</dbReference>
<evidence type="ECO:0000259" key="2">
    <source>
        <dbReference type="PROSITE" id="PS51173"/>
    </source>
</evidence>
<dbReference type="InterPro" id="IPR017853">
    <property type="entry name" value="GH"/>
</dbReference>
<dbReference type="Proteomes" id="UP000032352">
    <property type="component" value="Chromosome pTvir"/>
</dbReference>